<gene>
    <name evidence="2" type="ORF">SAMN04487963_0956</name>
</gene>
<dbReference type="EMBL" id="FOUE01000001">
    <property type="protein sequence ID" value="SFM00235.1"/>
    <property type="molecule type" value="Genomic_DNA"/>
</dbReference>
<evidence type="ECO:0000313" key="2">
    <source>
        <dbReference type="EMBL" id="SFM00235.1"/>
    </source>
</evidence>
<protein>
    <submittedName>
        <fullName evidence="2">Uncharacterized protein</fullName>
    </submittedName>
</protein>
<reference evidence="3" key="1">
    <citation type="submission" date="2016-10" db="EMBL/GenBank/DDBJ databases">
        <authorList>
            <person name="Varghese N."/>
            <person name="Submissions S."/>
        </authorList>
    </citation>
    <scope>NUCLEOTIDE SEQUENCE [LARGE SCALE GENOMIC DNA]</scope>
    <source>
        <strain evidence="3">CGMCC 1.7061</strain>
    </source>
</reference>
<accession>A0A1I4MB26</accession>
<feature type="signal peptide" evidence="1">
    <location>
        <begin position="1"/>
        <end position="29"/>
    </location>
</feature>
<sequence>MTFPRRFLRYFLTLGSAVLLLLGPALVSADDELDVTMRMVTDDEALSESFVQQLELPDTLRDRDSFGFDGDYPGRELAVDALDTGREVGEALAEQDRESRDALDVELPGETIDTSPVLDLPLIDGPGLDLPILGEPGLPVIEVPDLPLINEENLTDGNLLDNPLIDGKL</sequence>
<evidence type="ECO:0000256" key="1">
    <source>
        <dbReference type="SAM" id="SignalP"/>
    </source>
</evidence>
<keyword evidence="1" id="KW-0732">Signal</keyword>
<dbReference type="STRING" id="488535.SAMN04487963_0956"/>
<dbReference type="OrthoDB" id="6372176at2"/>
<keyword evidence="3" id="KW-1185">Reference proteome</keyword>
<proteinExistence type="predicted"/>
<dbReference type="Proteomes" id="UP000198519">
    <property type="component" value="Unassembled WGS sequence"/>
</dbReference>
<name>A0A1I4MB26_9GAMM</name>
<evidence type="ECO:0000313" key="3">
    <source>
        <dbReference type="Proteomes" id="UP000198519"/>
    </source>
</evidence>
<feature type="chain" id="PRO_5011612903" evidence="1">
    <location>
        <begin position="30"/>
        <end position="169"/>
    </location>
</feature>
<organism evidence="2 3">
    <name type="scientific">Marinobacter zhejiangensis</name>
    <dbReference type="NCBI Taxonomy" id="488535"/>
    <lineage>
        <taxon>Bacteria</taxon>
        <taxon>Pseudomonadati</taxon>
        <taxon>Pseudomonadota</taxon>
        <taxon>Gammaproteobacteria</taxon>
        <taxon>Pseudomonadales</taxon>
        <taxon>Marinobacteraceae</taxon>
        <taxon>Marinobacter</taxon>
    </lineage>
</organism>
<dbReference type="RefSeq" id="WP_092020712.1">
    <property type="nucleotide sequence ID" value="NZ_FOUE01000001.1"/>
</dbReference>
<dbReference type="AlphaFoldDB" id="A0A1I4MB26"/>